<dbReference type="RefSeq" id="WP_183490567.1">
    <property type="nucleotide sequence ID" value="NZ_JBHUOV010000010.1"/>
</dbReference>
<proteinExistence type="predicted"/>
<keyword evidence="1" id="KW-0812">Transmembrane</keyword>
<protein>
    <submittedName>
        <fullName evidence="2">Uncharacterized protein</fullName>
    </submittedName>
</protein>
<feature type="transmembrane region" description="Helical" evidence="1">
    <location>
        <begin position="69"/>
        <end position="88"/>
    </location>
</feature>
<name>A0ABW5WRE4_9FLAO</name>
<evidence type="ECO:0000313" key="2">
    <source>
        <dbReference type="EMBL" id="MFD2824467.1"/>
    </source>
</evidence>
<dbReference type="EMBL" id="JBHUOV010000010">
    <property type="protein sequence ID" value="MFD2824467.1"/>
    <property type="molecule type" value="Genomic_DNA"/>
</dbReference>
<gene>
    <name evidence="2" type="ORF">ACFS5M_12365</name>
</gene>
<sequence length="90" mass="10366">MGGEGSMASANVSLKNNRALKRRRKFRKAKDLMISKSGKTKLEFIEVSHIELERIKEEIRINARKKNRLNIFLLILTIIIVPISIYLITS</sequence>
<accession>A0ABW5WRE4</accession>
<keyword evidence="3" id="KW-1185">Reference proteome</keyword>
<comment type="caution">
    <text evidence="2">The sequence shown here is derived from an EMBL/GenBank/DDBJ whole genome shotgun (WGS) entry which is preliminary data.</text>
</comment>
<evidence type="ECO:0000256" key="1">
    <source>
        <dbReference type="SAM" id="Phobius"/>
    </source>
</evidence>
<organism evidence="2 3">
    <name type="scientific">Lacinutrix iliipiscaria</name>
    <dbReference type="NCBI Taxonomy" id="1230532"/>
    <lineage>
        <taxon>Bacteria</taxon>
        <taxon>Pseudomonadati</taxon>
        <taxon>Bacteroidota</taxon>
        <taxon>Flavobacteriia</taxon>
        <taxon>Flavobacteriales</taxon>
        <taxon>Flavobacteriaceae</taxon>
        <taxon>Lacinutrix</taxon>
    </lineage>
</organism>
<keyword evidence="1" id="KW-0472">Membrane</keyword>
<keyword evidence="1" id="KW-1133">Transmembrane helix</keyword>
<dbReference type="Proteomes" id="UP001597533">
    <property type="component" value="Unassembled WGS sequence"/>
</dbReference>
<reference evidence="3" key="1">
    <citation type="journal article" date="2019" name="Int. J. Syst. Evol. Microbiol.">
        <title>The Global Catalogue of Microorganisms (GCM) 10K type strain sequencing project: providing services to taxonomists for standard genome sequencing and annotation.</title>
        <authorList>
            <consortium name="The Broad Institute Genomics Platform"/>
            <consortium name="The Broad Institute Genome Sequencing Center for Infectious Disease"/>
            <person name="Wu L."/>
            <person name="Ma J."/>
        </authorList>
    </citation>
    <scope>NUCLEOTIDE SEQUENCE [LARGE SCALE GENOMIC DNA]</scope>
    <source>
        <strain evidence="3">KCTC 32141</strain>
    </source>
</reference>
<evidence type="ECO:0000313" key="3">
    <source>
        <dbReference type="Proteomes" id="UP001597533"/>
    </source>
</evidence>